<dbReference type="PANTHER" id="PTHR36766:SF40">
    <property type="entry name" value="DISEASE RESISTANCE PROTEIN RGA3"/>
    <property type="match status" value="1"/>
</dbReference>
<dbReference type="SUPFAM" id="SSF52540">
    <property type="entry name" value="P-loop containing nucleoside triphosphate hydrolases"/>
    <property type="match status" value="1"/>
</dbReference>
<gene>
    <name evidence="3" type="ORF">VitviT2T_018747</name>
</gene>
<dbReference type="Pfam" id="PF00931">
    <property type="entry name" value="NB-ARC"/>
    <property type="match status" value="1"/>
</dbReference>
<dbReference type="InterPro" id="IPR027417">
    <property type="entry name" value="P-loop_NTPase"/>
</dbReference>
<dbReference type="InterPro" id="IPR002182">
    <property type="entry name" value="NB-ARC"/>
</dbReference>
<name>A0ABY9D0U6_VITVI</name>
<dbReference type="PANTHER" id="PTHR36766">
    <property type="entry name" value="PLANT BROAD-SPECTRUM MILDEW RESISTANCE PROTEIN RPW8"/>
    <property type="match status" value="1"/>
</dbReference>
<evidence type="ECO:0000313" key="3">
    <source>
        <dbReference type="EMBL" id="WKA00392.1"/>
    </source>
</evidence>
<keyword evidence="1" id="KW-0611">Plant defense</keyword>
<sequence length="125" mass="13819">MFLDVISIFGMAGAGKTTLAQLLYKDERLELEESLGDQKLLLVLDDVWDEGCMECDQLRTPLVAAGQGSKVVVTTRSKGVATVMHAVQTYPLGELSPKDYWSLFTKFAFEDCGQVPWFAFSSKST</sequence>
<dbReference type="EMBL" id="CP126659">
    <property type="protein sequence ID" value="WKA00392.1"/>
    <property type="molecule type" value="Genomic_DNA"/>
</dbReference>
<evidence type="ECO:0000256" key="1">
    <source>
        <dbReference type="ARBA" id="ARBA00022821"/>
    </source>
</evidence>
<keyword evidence="4" id="KW-1185">Reference proteome</keyword>
<reference evidence="3 4" key="1">
    <citation type="journal article" date="2023" name="Hortic Res">
        <title>The complete reference genome for grapevine (Vitis vinifera L.) genetics and breeding.</title>
        <authorList>
            <person name="Shi X."/>
            <person name="Cao S."/>
            <person name="Wang X."/>
            <person name="Huang S."/>
            <person name="Wang Y."/>
            <person name="Liu Z."/>
            <person name="Liu W."/>
            <person name="Leng X."/>
            <person name="Peng Y."/>
            <person name="Wang N."/>
            <person name="Wang Y."/>
            <person name="Ma Z."/>
            <person name="Xu X."/>
            <person name="Zhang F."/>
            <person name="Xue H."/>
            <person name="Zhong H."/>
            <person name="Wang Y."/>
            <person name="Zhang K."/>
            <person name="Velt A."/>
            <person name="Avia K."/>
            <person name="Holtgrawe D."/>
            <person name="Grimplet J."/>
            <person name="Matus J.T."/>
            <person name="Ware D."/>
            <person name="Wu X."/>
            <person name="Wang H."/>
            <person name="Liu C."/>
            <person name="Fang Y."/>
            <person name="Rustenholz C."/>
            <person name="Cheng Z."/>
            <person name="Xiao H."/>
            <person name="Zhou Y."/>
        </authorList>
    </citation>
    <scope>NUCLEOTIDE SEQUENCE [LARGE SCALE GENOMIC DNA]</scope>
    <source>
        <strain evidence="4">cv. Pinot noir / PN40024</strain>
        <tissue evidence="3">Leaf</tissue>
    </source>
</reference>
<dbReference type="Gene3D" id="3.40.50.300">
    <property type="entry name" value="P-loop containing nucleotide triphosphate hydrolases"/>
    <property type="match status" value="2"/>
</dbReference>
<feature type="domain" description="NB-ARC" evidence="2">
    <location>
        <begin position="30"/>
        <end position="110"/>
    </location>
</feature>
<organism evidence="3 4">
    <name type="scientific">Vitis vinifera</name>
    <name type="common">Grape</name>
    <dbReference type="NCBI Taxonomy" id="29760"/>
    <lineage>
        <taxon>Eukaryota</taxon>
        <taxon>Viridiplantae</taxon>
        <taxon>Streptophyta</taxon>
        <taxon>Embryophyta</taxon>
        <taxon>Tracheophyta</taxon>
        <taxon>Spermatophyta</taxon>
        <taxon>Magnoliopsida</taxon>
        <taxon>eudicotyledons</taxon>
        <taxon>Gunneridae</taxon>
        <taxon>Pentapetalae</taxon>
        <taxon>rosids</taxon>
        <taxon>Vitales</taxon>
        <taxon>Vitaceae</taxon>
        <taxon>Viteae</taxon>
        <taxon>Vitis</taxon>
    </lineage>
</organism>
<evidence type="ECO:0000313" key="4">
    <source>
        <dbReference type="Proteomes" id="UP001227230"/>
    </source>
</evidence>
<accession>A0ABY9D0U6</accession>
<dbReference type="Proteomes" id="UP001227230">
    <property type="component" value="Chromosome 12"/>
</dbReference>
<protein>
    <recommendedName>
        <fullName evidence="2">NB-ARC domain-containing protein</fullName>
    </recommendedName>
</protein>
<proteinExistence type="predicted"/>
<evidence type="ECO:0000259" key="2">
    <source>
        <dbReference type="Pfam" id="PF00931"/>
    </source>
</evidence>